<evidence type="ECO:0000313" key="1">
    <source>
        <dbReference type="EMBL" id="KAJ7747371.1"/>
    </source>
</evidence>
<dbReference type="Proteomes" id="UP001215598">
    <property type="component" value="Unassembled WGS sequence"/>
</dbReference>
<comment type="caution">
    <text evidence="1">The sequence shown here is derived from an EMBL/GenBank/DDBJ whole genome shotgun (WGS) entry which is preliminary data.</text>
</comment>
<keyword evidence="2" id="KW-1185">Reference proteome</keyword>
<gene>
    <name evidence="1" type="ORF">B0H16DRAFT_930524</name>
</gene>
<reference evidence="1" key="1">
    <citation type="submission" date="2023-03" db="EMBL/GenBank/DDBJ databases">
        <title>Massive genome expansion in bonnet fungi (Mycena s.s.) driven by repeated elements and novel gene families across ecological guilds.</title>
        <authorList>
            <consortium name="Lawrence Berkeley National Laboratory"/>
            <person name="Harder C.B."/>
            <person name="Miyauchi S."/>
            <person name="Viragh M."/>
            <person name="Kuo A."/>
            <person name="Thoen E."/>
            <person name="Andreopoulos B."/>
            <person name="Lu D."/>
            <person name="Skrede I."/>
            <person name="Drula E."/>
            <person name="Henrissat B."/>
            <person name="Morin E."/>
            <person name="Kohler A."/>
            <person name="Barry K."/>
            <person name="LaButti K."/>
            <person name="Morin E."/>
            <person name="Salamov A."/>
            <person name="Lipzen A."/>
            <person name="Mereny Z."/>
            <person name="Hegedus B."/>
            <person name="Baldrian P."/>
            <person name="Stursova M."/>
            <person name="Weitz H."/>
            <person name="Taylor A."/>
            <person name="Grigoriev I.V."/>
            <person name="Nagy L.G."/>
            <person name="Martin F."/>
            <person name="Kauserud H."/>
        </authorList>
    </citation>
    <scope>NUCLEOTIDE SEQUENCE</scope>
    <source>
        <strain evidence="1">CBHHK182m</strain>
    </source>
</reference>
<evidence type="ECO:0000313" key="2">
    <source>
        <dbReference type="Proteomes" id="UP001215598"/>
    </source>
</evidence>
<protein>
    <submittedName>
        <fullName evidence="1">Uncharacterized protein</fullName>
    </submittedName>
</protein>
<proteinExistence type="predicted"/>
<dbReference type="EMBL" id="JARKIB010000077">
    <property type="protein sequence ID" value="KAJ7747371.1"/>
    <property type="molecule type" value="Genomic_DNA"/>
</dbReference>
<accession>A0AAD7IR04</accession>
<name>A0AAD7IR04_9AGAR</name>
<sequence>MSLLLIFGRCHGFLSLASNLHSVFLQLYPQMDIQSTALTSLKYRAYFCDSSILLVDRHSKSRASEREGLGIETILEYQTLADPAELAYRVGPSSQHSTALGPISKCVNHVKPTHSWPHQLN</sequence>
<dbReference type="AlphaFoldDB" id="A0AAD7IR04"/>
<organism evidence="1 2">
    <name type="scientific">Mycena metata</name>
    <dbReference type="NCBI Taxonomy" id="1033252"/>
    <lineage>
        <taxon>Eukaryota</taxon>
        <taxon>Fungi</taxon>
        <taxon>Dikarya</taxon>
        <taxon>Basidiomycota</taxon>
        <taxon>Agaricomycotina</taxon>
        <taxon>Agaricomycetes</taxon>
        <taxon>Agaricomycetidae</taxon>
        <taxon>Agaricales</taxon>
        <taxon>Marasmiineae</taxon>
        <taxon>Mycenaceae</taxon>
        <taxon>Mycena</taxon>
    </lineage>
</organism>